<reference evidence="1" key="1">
    <citation type="submission" date="2020-11" db="EMBL/GenBank/DDBJ databases">
        <authorList>
            <person name="Koelle M."/>
            <person name="Horta M.A.C."/>
            <person name="Nowrousian M."/>
            <person name="Ohm R.A."/>
            <person name="Benz P."/>
            <person name="Pilgard A."/>
        </authorList>
    </citation>
    <scope>NUCLEOTIDE SEQUENCE</scope>
    <source>
        <strain evidence="1">FPRL280</strain>
    </source>
</reference>
<evidence type="ECO:0000313" key="1">
    <source>
        <dbReference type="EMBL" id="KAF9818111.1"/>
    </source>
</evidence>
<gene>
    <name evidence="1" type="ORF">IEO21_02953</name>
</gene>
<accession>A0A8H7P6M1</accession>
<protein>
    <recommendedName>
        <fullName evidence="3">BTB domain-containing protein</fullName>
    </recommendedName>
</protein>
<dbReference type="Proteomes" id="UP000639403">
    <property type="component" value="Unassembled WGS sequence"/>
</dbReference>
<dbReference type="AlphaFoldDB" id="A0A8H7P6M1"/>
<dbReference type="EMBL" id="JADOXO010000033">
    <property type="protein sequence ID" value="KAF9818111.1"/>
    <property type="molecule type" value="Genomic_DNA"/>
</dbReference>
<evidence type="ECO:0008006" key="3">
    <source>
        <dbReference type="Google" id="ProtNLM"/>
    </source>
</evidence>
<sequence length="334" mass="36977">MDYFDFNVPIPELDQTSAVAYSERPGPSGSIPVTISTAFQPNVHVDNLRPDIVLTSSDNVFFYVCLHRLLAASDNGFNSLLPPPSVSDEFTPVIDLPESADVLNVVLHSIHNWDASCFAPSYETLSAAIAVLVRYGMQPKRMILPTTSLFSLLLAQAPLQPIDAYALAASYDLGELAVAISPHLLAYQLPSLTDEVSKRIGAVYLKRLFFLHNGRMDALGRLLLHPPQPHPETPECDNEQQRKLTRAWALASAHLVWDARPDLSTYLLQASLTPLERELSCDLCKLSLRERISTLVMEWSAVKVSVLIMKLRHVSKDDLIAENHLNGTTSADQL</sequence>
<reference evidence="1" key="2">
    <citation type="journal article" name="Front. Microbiol.">
        <title>Degradative Capacity of Two Strains of Rhodonia placenta: From Phenotype to Genotype.</title>
        <authorList>
            <person name="Kolle M."/>
            <person name="Horta M.A.C."/>
            <person name="Nowrousian M."/>
            <person name="Ohm R.A."/>
            <person name="Benz J.P."/>
            <person name="Pilgard A."/>
        </authorList>
    </citation>
    <scope>NUCLEOTIDE SEQUENCE</scope>
    <source>
        <strain evidence="1">FPRL280</strain>
    </source>
</reference>
<name>A0A8H7P6M1_9APHY</name>
<organism evidence="1 2">
    <name type="scientific">Rhodonia placenta</name>
    <dbReference type="NCBI Taxonomy" id="104341"/>
    <lineage>
        <taxon>Eukaryota</taxon>
        <taxon>Fungi</taxon>
        <taxon>Dikarya</taxon>
        <taxon>Basidiomycota</taxon>
        <taxon>Agaricomycotina</taxon>
        <taxon>Agaricomycetes</taxon>
        <taxon>Polyporales</taxon>
        <taxon>Adustoporiaceae</taxon>
        <taxon>Rhodonia</taxon>
    </lineage>
</organism>
<comment type="caution">
    <text evidence="1">The sequence shown here is derived from an EMBL/GenBank/DDBJ whole genome shotgun (WGS) entry which is preliminary data.</text>
</comment>
<evidence type="ECO:0000313" key="2">
    <source>
        <dbReference type="Proteomes" id="UP000639403"/>
    </source>
</evidence>
<proteinExistence type="predicted"/>